<keyword evidence="2 6" id="KW-0560">Oxidoreductase</keyword>
<organism evidence="9 10">
    <name type="scientific">Mammaliicoccus stepanovicii</name>
    <dbReference type="NCBI Taxonomy" id="643214"/>
    <lineage>
        <taxon>Bacteria</taxon>
        <taxon>Bacillati</taxon>
        <taxon>Bacillota</taxon>
        <taxon>Bacilli</taxon>
        <taxon>Bacillales</taxon>
        <taxon>Staphylococcaceae</taxon>
        <taxon>Mammaliicoccus</taxon>
    </lineage>
</organism>
<feature type="active site" evidence="6">
    <location>
        <position position="320"/>
    </location>
</feature>
<dbReference type="EC" id="1.2.1.88" evidence="6"/>
<evidence type="ECO:0000259" key="8">
    <source>
        <dbReference type="Pfam" id="PF00171"/>
    </source>
</evidence>
<feature type="active site" evidence="6 7">
    <location>
        <position position="286"/>
    </location>
</feature>
<gene>
    <name evidence="9" type="primary">rocA_1</name>
    <name evidence="6" type="synonym">rocA</name>
    <name evidence="9" type="ORF">SAMEA4384403_00293</name>
</gene>
<evidence type="ECO:0000256" key="5">
    <source>
        <dbReference type="ARBA" id="ARBA00061617"/>
    </source>
</evidence>
<dbReference type="KEGG" id="sste:SAMEA4384403_0293"/>
<protein>
    <recommendedName>
        <fullName evidence="6">1-pyrroline-5-carboxylate dehydrogenase</fullName>
        <shortName evidence="6">P5C dehydrogenase</shortName>
        <ecNumber evidence="6">1.2.1.88</ecNumber>
    </recommendedName>
    <alternativeName>
        <fullName evidence="6">L-glutamate gamma-semialdehyde dehydrogenase</fullName>
    </alternativeName>
</protein>
<dbReference type="PROSITE" id="PS00070">
    <property type="entry name" value="ALDEHYDE_DEHYDR_CYS"/>
    <property type="match status" value="1"/>
</dbReference>
<dbReference type="NCBIfam" id="NF002852">
    <property type="entry name" value="PRK03137.1"/>
    <property type="match status" value="1"/>
</dbReference>
<comment type="pathway">
    <text evidence="1 6">Amino-acid degradation; L-proline degradation into L-glutamate; L-glutamate from L-proline: step 2/2.</text>
</comment>
<dbReference type="GO" id="GO:0003842">
    <property type="term" value="F:L-glutamate gamma-semialdehyde dehydrogenase activity"/>
    <property type="evidence" value="ECO:0007669"/>
    <property type="project" value="UniProtKB-UniRule"/>
</dbReference>
<dbReference type="Proteomes" id="UP000242084">
    <property type="component" value="Chromosome 1"/>
</dbReference>
<dbReference type="Pfam" id="PF00171">
    <property type="entry name" value="Aldedh"/>
    <property type="match status" value="1"/>
</dbReference>
<evidence type="ECO:0000313" key="10">
    <source>
        <dbReference type="Proteomes" id="UP000242084"/>
    </source>
</evidence>
<feature type="domain" description="Aldehyde dehydrogenase" evidence="8">
    <location>
        <begin position="50"/>
        <end position="510"/>
    </location>
</feature>
<dbReference type="GO" id="GO:0004657">
    <property type="term" value="F:proline dehydrogenase activity"/>
    <property type="evidence" value="ECO:0007669"/>
    <property type="project" value="UniProtKB-ARBA"/>
</dbReference>
<dbReference type="UniPathway" id="UPA00261">
    <property type="reaction ID" value="UER00374"/>
</dbReference>
<comment type="similarity">
    <text evidence="5 6">Belongs to the aldehyde dehydrogenase family. RocA subfamily.</text>
</comment>
<dbReference type="FunFam" id="3.40.309.10:FF:000005">
    <property type="entry name" value="1-pyrroline-5-carboxylate dehydrogenase 1"/>
    <property type="match status" value="1"/>
</dbReference>
<name>A0A239YCF9_9STAP</name>
<dbReference type="PANTHER" id="PTHR42862">
    <property type="entry name" value="DELTA-1-PYRROLINE-5-CARBOXYLATE DEHYDROGENASE 1, ISOFORM A-RELATED"/>
    <property type="match status" value="1"/>
</dbReference>
<dbReference type="InterPro" id="IPR047597">
    <property type="entry name" value="RocA_bacillales"/>
</dbReference>
<sequence>MVVAFHNEPATDFTNRENQQNFKEALKKVKKEFGKEIPLVINGEKIYTDDKYVSVDPANHKQVLGSISKASKEQVDQAMDAAKEAYKTWRKWTPKERAELLIRVSAIIRRKKDELSALMVYEAGKPWNEADGDTNEGIDFIEYYARSMMELANGKPVLDREGEHNQYIYKPIGPGVTIPPWNFPFAIMAGTTVAPIIAGNTVLLKPAEDTPLIAYKLIEILEEAGLPKGVVNFVPGDPKEIGDYLVDHKDTHFVTFTGSRATGTRIFERAAKVQEGQNFLKRVIAEMGGKDAILVDENTDTDLAAQSIVDSAFGFSGQKCSACSRAIVHKDVYDEVLEKSINLTKELTIGHTAEGSDVYMGPVINQKQFDKIKNYIEIGSKEGKVVAGGKTDDSIGYFVHPTIIKDLKSRDQIMQEEIFGPVVGFTKCENFEEMMDVANDTDYGLTGAVITNNREHWRQACEDYDVGNLYLNRGCTSAVVGYHPFGGFKMSGTDAKTGSPDYMLNFLEQKILSEQF</sequence>
<reference evidence="9 10" key="1">
    <citation type="submission" date="2017-06" db="EMBL/GenBank/DDBJ databases">
        <authorList>
            <consortium name="Pathogen Informatics"/>
        </authorList>
    </citation>
    <scope>NUCLEOTIDE SEQUENCE [LARGE SCALE GENOMIC DNA]</scope>
    <source>
        <strain evidence="9 10">NCTC13839</strain>
    </source>
</reference>
<evidence type="ECO:0000256" key="7">
    <source>
        <dbReference type="PROSITE-ProRule" id="PRU10007"/>
    </source>
</evidence>
<evidence type="ECO:0000256" key="1">
    <source>
        <dbReference type="ARBA" id="ARBA00004786"/>
    </source>
</evidence>
<dbReference type="NCBIfam" id="TIGR01237">
    <property type="entry name" value="D1pyr5carbox2"/>
    <property type="match status" value="1"/>
</dbReference>
<proteinExistence type="inferred from homology"/>
<evidence type="ECO:0000256" key="6">
    <source>
        <dbReference type="HAMAP-Rule" id="MF_00733"/>
    </source>
</evidence>
<dbReference type="InterPro" id="IPR016161">
    <property type="entry name" value="Ald_DH/histidinol_DH"/>
</dbReference>
<dbReference type="RefSeq" id="WP_095085733.1">
    <property type="nucleotide sequence ID" value="NZ_BMDM01000007.1"/>
</dbReference>
<dbReference type="PROSITE" id="PS00687">
    <property type="entry name" value="ALDEHYDE_DEHYDR_GLU"/>
    <property type="match status" value="1"/>
</dbReference>
<keyword evidence="3 6" id="KW-0520">NAD</keyword>
<dbReference type="FunFam" id="3.40.605.10:FF:000045">
    <property type="entry name" value="1-pyrroline-5-carboxylate dehydrogenase 1"/>
    <property type="match status" value="1"/>
</dbReference>
<evidence type="ECO:0000256" key="3">
    <source>
        <dbReference type="ARBA" id="ARBA00023027"/>
    </source>
</evidence>
<dbReference type="InterPro" id="IPR016162">
    <property type="entry name" value="Ald_DH_N"/>
</dbReference>
<evidence type="ECO:0000256" key="4">
    <source>
        <dbReference type="ARBA" id="ARBA00048142"/>
    </source>
</evidence>
<accession>A0A239YCF9</accession>
<dbReference type="CDD" id="cd07124">
    <property type="entry name" value="ALDH_PutA-P5CDH-RocA"/>
    <property type="match status" value="1"/>
</dbReference>
<dbReference type="InterPro" id="IPR016160">
    <property type="entry name" value="Ald_DH_CS_CYS"/>
</dbReference>
<dbReference type="EMBL" id="LT906462">
    <property type="protein sequence ID" value="SNV56941.1"/>
    <property type="molecule type" value="Genomic_DNA"/>
</dbReference>
<dbReference type="InterPro" id="IPR050485">
    <property type="entry name" value="Proline_metab_enzyme"/>
</dbReference>
<dbReference type="InterPro" id="IPR029510">
    <property type="entry name" value="Ald_DH_CS_GLU"/>
</dbReference>
<dbReference type="GO" id="GO:0010133">
    <property type="term" value="P:L-proline catabolic process to L-glutamate"/>
    <property type="evidence" value="ECO:0007669"/>
    <property type="project" value="UniProtKB-UniPathway"/>
</dbReference>
<dbReference type="PANTHER" id="PTHR42862:SF1">
    <property type="entry name" value="DELTA-1-PYRROLINE-5-CARBOXYLATE DEHYDROGENASE 2, ISOFORM A-RELATED"/>
    <property type="match status" value="1"/>
</dbReference>
<dbReference type="GO" id="GO:0009898">
    <property type="term" value="C:cytoplasmic side of plasma membrane"/>
    <property type="evidence" value="ECO:0007669"/>
    <property type="project" value="TreeGrafter"/>
</dbReference>
<dbReference type="InterPro" id="IPR015590">
    <property type="entry name" value="Aldehyde_DH_dom"/>
</dbReference>
<dbReference type="AlphaFoldDB" id="A0A239YCF9"/>
<keyword evidence="10" id="KW-1185">Reference proteome</keyword>
<dbReference type="OrthoDB" id="9762913at2"/>
<dbReference type="Gene3D" id="3.40.309.10">
    <property type="entry name" value="Aldehyde Dehydrogenase, Chain A, domain 2"/>
    <property type="match status" value="1"/>
</dbReference>
<dbReference type="SUPFAM" id="SSF53720">
    <property type="entry name" value="ALDH-like"/>
    <property type="match status" value="1"/>
</dbReference>
<dbReference type="InterPro" id="IPR005932">
    <property type="entry name" value="RocA"/>
</dbReference>
<dbReference type="InterPro" id="IPR016163">
    <property type="entry name" value="Ald_DH_C"/>
</dbReference>
<comment type="catalytic activity">
    <reaction evidence="4 6">
        <text>L-glutamate 5-semialdehyde + NAD(+) + H2O = L-glutamate + NADH + 2 H(+)</text>
        <dbReference type="Rhea" id="RHEA:30235"/>
        <dbReference type="ChEBI" id="CHEBI:15377"/>
        <dbReference type="ChEBI" id="CHEBI:15378"/>
        <dbReference type="ChEBI" id="CHEBI:29985"/>
        <dbReference type="ChEBI" id="CHEBI:57540"/>
        <dbReference type="ChEBI" id="CHEBI:57945"/>
        <dbReference type="ChEBI" id="CHEBI:58066"/>
        <dbReference type="EC" id="1.2.1.88"/>
    </reaction>
</comment>
<dbReference type="HAMAP" id="MF_00733">
    <property type="entry name" value="RocA"/>
    <property type="match status" value="1"/>
</dbReference>
<evidence type="ECO:0000313" key="9">
    <source>
        <dbReference type="EMBL" id="SNV56941.1"/>
    </source>
</evidence>
<dbReference type="GO" id="GO:0006537">
    <property type="term" value="P:glutamate biosynthetic process"/>
    <property type="evidence" value="ECO:0007669"/>
    <property type="project" value="UniProtKB-UniRule"/>
</dbReference>
<dbReference type="Gene3D" id="3.40.605.10">
    <property type="entry name" value="Aldehyde Dehydrogenase, Chain A, domain 1"/>
    <property type="match status" value="1"/>
</dbReference>
<evidence type="ECO:0000256" key="2">
    <source>
        <dbReference type="ARBA" id="ARBA00023002"/>
    </source>
</evidence>